<reference evidence="12" key="1">
    <citation type="submission" date="2016-10" db="EMBL/GenBank/DDBJ databases">
        <authorList>
            <person name="Varghese N."/>
            <person name="Submissions S."/>
        </authorList>
    </citation>
    <scope>NUCLEOTIDE SEQUENCE [LARGE SCALE GENOMIC DNA]</scope>
    <source>
        <strain evidence="12">S9</strain>
    </source>
</reference>
<dbReference type="GO" id="GO:0071978">
    <property type="term" value="P:bacterial-type flagellum-dependent swarming motility"/>
    <property type="evidence" value="ECO:0007669"/>
    <property type="project" value="TreeGrafter"/>
</dbReference>
<evidence type="ECO:0000256" key="2">
    <source>
        <dbReference type="ARBA" id="ARBA00004162"/>
    </source>
</evidence>
<evidence type="ECO:0000313" key="11">
    <source>
        <dbReference type="EMBL" id="SER60470.1"/>
    </source>
</evidence>
<dbReference type="GO" id="GO:0005886">
    <property type="term" value="C:plasma membrane"/>
    <property type="evidence" value="ECO:0007669"/>
    <property type="project" value="UniProtKB-SubCell"/>
</dbReference>
<evidence type="ECO:0000256" key="8">
    <source>
        <dbReference type="ARBA" id="ARBA00022989"/>
    </source>
</evidence>
<proteinExistence type="inferred from homology"/>
<dbReference type="GO" id="GO:0009425">
    <property type="term" value="C:bacterial-type flagellum basal body"/>
    <property type="evidence" value="ECO:0007669"/>
    <property type="project" value="InterPro"/>
</dbReference>
<dbReference type="STRING" id="1601833.SAMN05518684_102258"/>
<dbReference type="RefSeq" id="WP_093047585.1">
    <property type="nucleotide sequence ID" value="NZ_FOGT01000002.1"/>
</dbReference>
<organism evidence="11 12">
    <name type="scientific">Salipaludibacillus aurantiacus</name>
    <dbReference type="NCBI Taxonomy" id="1601833"/>
    <lineage>
        <taxon>Bacteria</taxon>
        <taxon>Bacillati</taxon>
        <taxon>Bacillota</taxon>
        <taxon>Bacilli</taxon>
        <taxon>Bacillales</taxon>
        <taxon>Bacillaceae</taxon>
    </lineage>
</organism>
<dbReference type="AlphaFoldDB" id="A0A1H9QJ54"/>
<evidence type="ECO:0000256" key="7">
    <source>
        <dbReference type="ARBA" id="ARBA00022779"/>
    </source>
</evidence>
<name>A0A1H9QJ54_9BACI</name>
<evidence type="ECO:0000256" key="4">
    <source>
        <dbReference type="ARBA" id="ARBA00022475"/>
    </source>
</evidence>
<keyword evidence="6 10" id="KW-0812">Transmembrane</keyword>
<keyword evidence="5 10" id="KW-0145">Chemotaxis</keyword>
<comment type="subcellular location">
    <subcellularLocation>
        <location evidence="2">Cell membrane</location>
        <topology evidence="2">Single-pass membrane protein</topology>
    </subcellularLocation>
</comment>
<dbReference type="EMBL" id="FOGT01000002">
    <property type="protein sequence ID" value="SER60470.1"/>
    <property type="molecule type" value="Genomic_DNA"/>
</dbReference>
<accession>A0A1H9QJ54</accession>
<keyword evidence="7 10" id="KW-0283">Flagellar rotation</keyword>
<comment type="function">
    <text evidence="1 10">Controls the rotational direction of flagella during chemotaxis.</text>
</comment>
<evidence type="ECO:0000313" key="12">
    <source>
        <dbReference type="Proteomes" id="UP000198571"/>
    </source>
</evidence>
<dbReference type="PANTHER" id="PTHR35091">
    <property type="entry name" value="FLAGELLAR PROTEIN FLIL"/>
    <property type="match status" value="1"/>
</dbReference>
<sequence>MFANRLVNIMLIILAALSLIGILALVLFTQFFQETEAVGEPTIDQVLERSVETEEITTNLSSNHIIRTQFVIELENNDAKSEIEKRNFQVENIIIQELSDMTDRDFKGSEGIQRLEEQIRSRVNEIMQDGQVIQVYMNQRVIQ</sequence>
<keyword evidence="9 10" id="KW-0472">Membrane</keyword>
<evidence type="ECO:0000256" key="9">
    <source>
        <dbReference type="ARBA" id="ARBA00023136"/>
    </source>
</evidence>
<protein>
    <recommendedName>
        <fullName evidence="10">Flagellar protein FliL</fullName>
    </recommendedName>
</protein>
<dbReference type="OrthoDB" id="2381796at2"/>
<keyword evidence="4 10" id="KW-1003">Cell membrane</keyword>
<dbReference type="PANTHER" id="PTHR35091:SF2">
    <property type="entry name" value="FLAGELLAR PROTEIN FLIL"/>
    <property type="match status" value="1"/>
</dbReference>
<dbReference type="NCBIfam" id="NF005826">
    <property type="entry name" value="PRK07718.1"/>
    <property type="match status" value="1"/>
</dbReference>
<dbReference type="Proteomes" id="UP000198571">
    <property type="component" value="Unassembled WGS sequence"/>
</dbReference>
<evidence type="ECO:0000256" key="5">
    <source>
        <dbReference type="ARBA" id="ARBA00022500"/>
    </source>
</evidence>
<evidence type="ECO:0000256" key="3">
    <source>
        <dbReference type="ARBA" id="ARBA00008281"/>
    </source>
</evidence>
<comment type="similarity">
    <text evidence="3 10">Belongs to the FliL family.</text>
</comment>
<keyword evidence="11" id="KW-0969">Cilium</keyword>
<evidence type="ECO:0000256" key="6">
    <source>
        <dbReference type="ARBA" id="ARBA00022692"/>
    </source>
</evidence>
<evidence type="ECO:0000256" key="10">
    <source>
        <dbReference type="RuleBase" id="RU364125"/>
    </source>
</evidence>
<gene>
    <name evidence="11" type="ORF">SAMN05518684_102258</name>
</gene>
<feature type="transmembrane region" description="Helical" evidence="10">
    <location>
        <begin position="6"/>
        <end position="28"/>
    </location>
</feature>
<keyword evidence="12" id="KW-1185">Reference proteome</keyword>
<keyword evidence="11" id="KW-0966">Cell projection</keyword>
<keyword evidence="8 10" id="KW-1133">Transmembrane helix</keyword>
<dbReference type="Pfam" id="PF03748">
    <property type="entry name" value="FliL"/>
    <property type="match status" value="1"/>
</dbReference>
<dbReference type="InterPro" id="IPR005503">
    <property type="entry name" value="FliL"/>
</dbReference>
<evidence type="ECO:0000256" key="1">
    <source>
        <dbReference type="ARBA" id="ARBA00002254"/>
    </source>
</evidence>
<dbReference type="GO" id="GO:0006935">
    <property type="term" value="P:chemotaxis"/>
    <property type="evidence" value="ECO:0007669"/>
    <property type="project" value="UniProtKB-KW"/>
</dbReference>
<keyword evidence="11" id="KW-0282">Flagellum</keyword>